<evidence type="ECO:0000313" key="2">
    <source>
        <dbReference type="EMBL" id="KXA92026.1"/>
    </source>
</evidence>
<protein>
    <recommendedName>
        <fullName evidence="1">Transcription regulator AsnC/Lrp ligand binding domain-containing protein</fullName>
    </recommendedName>
</protein>
<comment type="caution">
    <text evidence="2">The sequence shown here is derived from an EMBL/GenBank/DDBJ whole genome shotgun (WGS) entry which is preliminary data.</text>
</comment>
<evidence type="ECO:0000313" key="3">
    <source>
        <dbReference type="Proteomes" id="UP000070373"/>
    </source>
</evidence>
<reference evidence="2 3" key="1">
    <citation type="journal article" date="2016" name="Sci. Rep.">
        <title>Metabolic traits of an uncultured archaeal lineage -MSBL1- from brine pools of the Red Sea.</title>
        <authorList>
            <person name="Mwirichia R."/>
            <person name="Alam I."/>
            <person name="Rashid M."/>
            <person name="Vinu M."/>
            <person name="Ba-Alawi W."/>
            <person name="Anthony Kamau A."/>
            <person name="Kamanda Ngugi D."/>
            <person name="Goker M."/>
            <person name="Klenk H.P."/>
            <person name="Bajic V."/>
            <person name="Stingl U."/>
        </authorList>
    </citation>
    <scope>NUCLEOTIDE SEQUENCE [LARGE SCALE GENOMIC DNA]</scope>
    <source>
        <strain evidence="2">SCGC-AAA259E17</strain>
    </source>
</reference>
<accession>A0A133UCX7</accession>
<evidence type="ECO:0000259" key="1">
    <source>
        <dbReference type="Pfam" id="PF01037"/>
    </source>
</evidence>
<dbReference type="Proteomes" id="UP000070373">
    <property type="component" value="Unassembled WGS sequence"/>
</dbReference>
<dbReference type="SUPFAM" id="SSF54909">
    <property type="entry name" value="Dimeric alpha+beta barrel"/>
    <property type="match status" value="1"/>
</dbReference>
<proteinExistence type="predicted"/>
<feature type="domain" description="Transcription regulator AsnC/Lrp ligand binding" evidence="1">
    <location>
        <begin position="7"/>
        <end position="80"/>
    </location>
</feature>
<dbReference type="Pfam" id="PF01037">
    <property type="entry name" value="AsnC_trans_reg"/>
    <property type="match status" value="1"/>
</dbReference>
<dbReference type="Gene3D" id="3.30.70.920">
    <property type="match status" value="1"/>
</dbReference>
<dbReference type="InterPro" id="IPR019887">
    <property type="entry name" value="Tscrpt_reg_AsnC/Lrp_C"/>
</dbReference>
<sequence>MSTETSVRVDKDTYREVGLKEIFEKVAGMEEVKNLATVTGPYDIIAWLEADDIEEITGPLVDKIRAFKGVRQTLTNVVVRSRNYRIS</sequence>
<name>A0A133UCX7_9EURY</name>
<keyword evidence="3" id="KW-1185">Reference proteome</keyword>
<dbReference type="InterPro" id="IPR011008">
    <property type="entry name" value="Dimeric_a/b-barrel"/>
</dbReference>
<dbReference type="AlphaFoldDB" id="A0A133UCX7"/>
<organism evidence="2 3">
    <name type="scientific">candidate division MSBL1 archaeon SCGC-AAA259E17</name>
    <dbReference type="NCBI Taxonomy" id="1698263"/>
    <lineage>
        <taxon>Archaea</taxon>
        <taxon>Methanobacteriati</taxon>
        <taxon>Methanobacteriota</taxon>
        <taxon>candidate division MSBL1</taxon>
    </lineage>
</organism>
<gene>
    <name evidence="2" type="ORF">AKJ64_04240</name>
</gene>
<dbReference type="EMBL" id="LHXN01000088">
    <property type="protein sequence ID" value="KXA92026.1"/>
    <property type="molecule type" value="Genomic_DNA"/>
</dbReference>